<accession>A0AAD6XIA7</accession>
<keyword evidence="1" id="KW-0812">Transmembrane</keyword>
<name>A0AAD6XIA7_9AGAR</name>
<keyword evidence="4" id="KW-1185">Reference proteome</keyword>
<keyword evidence="1" id="KW-0472">Membrane</keyword>
<dbReference type="EMBL" id="JARJCN010000126">
    <property type="protein sequence ID" value="KAJ7071735.1"/>
    <property type="molecule type" value="Genomic_DNA"/>
</dbReference>
<dbReference type="InterPro" id="IPR028036">
    <property type="entry name" value="DMAC1-like_dom"/>
</dbReference>
<feature type="transmembrane region" description="Helical" evidence="1">
    <location>
        <begin position="97"/>
        <end position="118"/>
    </location>
</feature>
<dbReference type="Pfam" id="PF15055">
    <property type="entry name" value="DMAC1_Dmo2"/>
    <property type="match status" value="1"/>
</dbReference>
<keyword evidence="1" id="KW-1133">Transmembrane helix</keyword>
<evidence type="ECO:0000259" key="2">
    <source>
        <dbReference type="Pfam" id="PF15055"/>
    </source>
</evidence>
<feature type="domain" description="Distal membrane-arm assembly complex protein 1-like" evidence="2">
    <location>
        <begin position="95"/>
        <end position="137"/>
    </location>
</feature>
<proteinExistence type="predicted"/>
<dbReference type="AlphaFoldDB" id="A0AAD6XIA7"/>
<dbReference type="Proteomes" id="UP001222325">
    <property type="component" value="Unassembled WGS sequence"/>
</dbReference>
<protein>
    <recommendedName>
        <fullName evidence="2">Distal membrane-arm assembly complex protein 1-like domain-containing protein</fullName>
    </recommendedName>
</protein>
<organism evidence="3 4">
    <name type="scientific">Mycena belliarum</name>
    <dbReference type="NCBI Taxonomy" id="1033014"/>
    <lineage>
        <taxon>Eukaryota</taxon>
        <taxon>Fungi</taxon>
        <taxon>Dikarya</taxon>
        <taxon>Basidiomycota</taxon>
        <taxon>Agaricomycotina</taxon>
        <taxon>Agaricomycetes</taxon>
        <taxon>Agaricomycetidae</taxon>
        <taxon>Agaricales</taxon>
        <taxon>Marasmiineae</taxon>
        <taxon>Mycenaceae</taxon>
        <taxon>Mycena</taxon>
    </lineage>
</organism>
<reference evidence="3" key="1">
    <citation type="submission" date="2023-03" db="EMBL/GenBank/DDBJ databases">
        <title>Massive genome expansion in bonnet fungi (Mycena s.s.) driven by repeated elements and novel gene families across ecological guilds.</title>
        <authorList>
            <consortium name="Lawrence Berkeley National Laboratory"/>
            <person name="Harder C.B."/>
            <person name="Miyauchi S."/>
            <person name="Viragh M."/>
            <person name="Kuo A."/>
            <person name="Thoen E."/>
            <person name="Andreopoulos B."/>
            <person name="Lu D."/>
            <person name="Skrede I."/>
            <person name="Drula E."/>
            <person name="Henrissat B."/>
            <person name="Morin E."/>
            <person name="Kohler A."/>
            <person name="Barry K."/>
            <person name="LaButti K."/>
            <person name="Morin E."/>
            <person name="Salamov A."/>
            <person name="Lipzen A."/>
            <person name="Mereny Z."/>
            <person name="Hegedus B."/>
            <person name="Baldrian P."/>
            <person name="Stursova M."/>
            <person name="Weitz H."/>
            <person name="Taylor A."/>
            <person name="Grigoriev I.V."/>
            <person name="Nagy L.G."/>
            <person name="Martin F."/>
            <person name="Kauserud H."/>
        </authorList>
    </citation>
    <scope>NUCLEOTIDE SEQUENCE</scope>
    <source>
        <strain evidence="3">CBHHK173m</strain>
    </source>
</reference>
<gene>
    <name evidence="3" type="ORF">B0H15DRAFT_870415</name>
</gene>
<evidence type="ECO:0000313" key="3">
    <source>
        <dbReference type="EMBL" id="KAJ7071735.1"/>
    </source>
</evidence>
<evidence type="ECO:0000313" key="4">
    <source>
        <dbReference type="Proteomes" id="UP001222325"/>
    </source>
</evidence>
<feature type="transmembrane region" description="Helical" evidence="1">
    <location>
        <begin position="130"/>
        <end position="148"/>
    </location>
</feature>
<sequence>MQMLCAVSPRRVQGMLLQELGRDYEAGQGLVTGNNVSDSSKVDGPTRSHAAYISSRPSEISGFPKVSLWFPPPRNSLERVSLPGHTTPMSAARTECFACRVTGTATFTGVGLYALWTARAAAPGSPRSKRLVAVLGAAMLVGGVLRWRTRGLHSFLHRHDSEGDAVPHE</sequence>
<evidence type="ECO:0000256" key="1">
    <source>
        <dbReference type="SAM" id="Phobius"/>
    </source>
</evidence>
<comment type="caution">
    <text evidence="3">The sequence shown here is derived from an EMBL/GenBank/DDBJ whole genome shotgun (WGS) entry which is preliminary data.</text>
</comment>